<evidence type="ECO:0000313" key="2">
    <source>
        <dbReference type="EnsemblPlants" id="ORUFI04G10350.1"/>
    </source>
</evidence>
<feature type="region of interest" description="Disordered" evidence="1">
    <location>
        <begin position="1"/>
        <end position="23"/>
    </location>
</feature>
<dbReference type="AlphaFoldDB" id="A0A0E0P7W5"/>
<dbReference type="EnsemblPlants" id="ORUFI04G10350.1">
    <property type="protein sequence ID" value="ORUFI04G10350.1"/>
    <property type="gene ID" value="ORUFI04G10350"/>
</dbReference>
<protein>
    <submittedName>
        <fullName evidence="2">Uncharacterized protein</fullName>
    </submittedName>
</protein>
<keyword evidence="3" id="KW-1185">Reference proteome</keyword>
<reference evidence="3" key="1">
    <citation type="submission" date="2013-06" db="EMBL/GenBank/DDBJ databases">
        <authorList>
            <person name="Zhao Q."/>
        </authorList>
    </citation>
    <scope>NUCLEOTIDE SEQUENCE</scope>
    <source>
        <strain evidence="3">cv. W1943</strain>
    </source>
</reference>
<evidence type="ECO:0000256" key="1">
    <source>
        <dbReference type="SAM" id="MobiDB-lite"/>
    </source>
</evidence>
<organism evidence="2 3">
    <name type="scientific">Oryza rufipogon</name>
    <name type="common">Brownbeard rice</name>
    <name type="synonym">Asian wild rice</name>
    <dbReference type="NCBI Taxonomy" id="4529"/>
    <lineage>
        <taxon>Eukaryota</taxon>
        <taxon>Viridiplantae</taxon>
        <taxon>Streptophyta</taxon>
        <taxon>Embryophyta</taxon>
        <taxon>Tracheophyta</taxon>
        <taxon>Spermatophyta</taxon>
        <taxon>Magnoliopsida</taxon>
        <taxon>Liliopsida</taxon>
        <taxon>Poales</taxon>
        <taxon>Poaceae</taxon>
        <taxon>BOP clade</taxon>
        <taxon>Oryzoideae</taxon>
        <taxon>Oryzeae</taxon>
        <taxon>Oryzinae</taxon>
        <taxon>Oryza</taxon>
    </lineage>
</organism>
<feature type="compositionally biased region" description="Polar residues" evidence="1">
    <location>
        <begin position="11"/>
        <end position="23"/>
    </location>
</feature>
<reference evidence="2" key="2">
    <citation type="submission" date="2015-06" db="UniProtKB">
        <authorList>
            <consortium name="EnsemblPlants"/>
        </authorList>
    </citation>
    <scope>IDENTIFICATION</scope>
</reference>
<proteinExistence type="predicted"/>
<dbReference type="HOGENOM" id="CLU_2150015_0_0_1"/>
<dbReference type="Proteomes" id="UP000008022">
    <property type="component" value="Unassembled WGS sequence"/>
</dbReference>
<dbReference type="Gramene" id="ORUFI04G10350.1">
    <property type="protein sequence ID" value="ORUFI04G10350.1"/>
    <property type="gene ID" value="ORUFI04G10350"/>
</dbReference>
<sequence>MPQPPRAHRAIQNNGNGDNVNKYQSVPHRSFGFMILIVGGDVVGFLIAPVPPPPKCNPIYEIRNHISENHSNQMRQANAQVTQQKRKIMVTCFQIVFSTTKCYRPMLKKEED</sequence>
<evidence type="ECO:0000313" key="3">
    <source>
        <dbReference type="Proteomes" id="UP000008022"/>
    </source>
</evidence>
<accession>A0A0E0P7W5</accession>
<name>A0A0E0P7W5_ORYRU</name>